<dbReference type="EMBL" id="JBFXLQ010000050">
    <property type="protein sequence ID" value="KAL2863546.1"/>
    <property type="molecule type" value="Genomic_DNA"/>
</dbReference>
<dbReference type="InterPro" id="IPR022105">
    <property type="entry name" value="DUF3645"/>
</dbReference>
<feature type="domain" description="DUF3638" evidence="8">
    <location>
        <begin position="2013"/>
        <end position="2234"/>
    </location>
</feature>
<proteinExistence type="predicted"/>
<dbReference type="InterPro" id="IPR022099">
    <property type="entry name" value="DUF3638"/>
</dbReference>
<keyword evidence="6" id="KW-0788">Thiol protease</keyword>
<name>A0ABR4LGG7_9EURO</name>
<reference evidence="11 12" key="1">
    <citation type="submission" date="2024-07" db="EMBL/GenBank/DDBJ databases">
        <title>Section-level genome sequencing and comparative genomics of Aspergillus sections Usti and Cavernicolus.</title>
        <authorList>
            <consortium name="Lawrence Berkeley National Laboratory"/>
            <person name="Nybo J.L."/>
            <person name="Vesth T.C."/>
            <person name="Theobald S."/>
            <person name="Frisvad J.C."/>
            <person name="Larsen T.O."/>
            <person name="Kjaerboelling I."/>
            <person name="Rothschild-Mancinelli K."/>
            <person name="Lyhne E.K."/>
            <person name="Kogle M.E."/>
            <person name="Barry K."/>
            <person name="Clum A."/>
            <person name="Na H."/>
            <person name="Ledsgaard L."/>
            <person name="Lin J."/>
            <person name="Lipzen A."/>
            <person name="Kuo A."/>
            <person name="Riley R."/>
            <person name="Mondo S."/>
            <person name="Labutti K."/>
            <person name="Haridas S."/>
            <person name="Pangalinan J."/>
            <person name="Salamov A.A."/>
            <person name="Simmons B.A."/>
            <person name="Magnuson J.K."/>
            <person name="Chen J."/>
            <person name="Drula E."/>
            <person name="Henrissat B."/>
            <person name="Wiebenga A."/>
            <person name="Lubbers R.J."/>
            <person name="Gomes A.C."/>
            <person name="Macurrencykelacurrency M.R."/>
            <person name="Stajich J."/>
            <person name="Grigoriev I.V."/>
            <person name="Mortensen U.H."/>
            <person name="De Vries R.P."/>
            <person name="Baker S.E."/>
            <person name="Andersen M.R."/>
        </authorList>
    </citation>
    <scope>NUCLEOTIDE SEQUENCE [LARGE SCALE GENOMIC DNA]</scope>
    <source>
        <strain evidence="11 12">CBS 449.75</strain>
    </source>
</reference>
<dbReference type="InterPro" id="IPR046541">
    <property type="entry name" value="DUF6606"/>
</dbReference>
<dbReference type="RefSeq" id="XP_070882525.1">
    <property type="nucleotide sequence ID" value="XM_071033683.1"/>
</dbReference>
<dbReference type="InterPro" id="IPR051346">
    <property type="entry name" value="OTU_Deubiquitinase"/>
</dbReference>
<organism evidence="11 12">
    <name type="scientific">Aspergillus lucknowensis</name>
    <dbReference type="NCBI Taxonomy" id="176173"/>
    <lineage>
        <taxon>Eukaryota</taxon>
        <taxon>Fungi</taxon>
        <taxon>Dikarya</taxon>
        <taxon>Ascomycota</taxon>
        <taxon>Pezizomycotina</taxon>
        <taxon>Eurotiomycetes</taxon>
        <taxon>Eurotiomycetidae</taxon>
        <taxon>Eurotiales</taxon>
        <taxon>Aspergillaceae</taxon>
        <taxon>Aspergillus</taxon>
        <taxon>Aspergillus subgen. Nidulantes</taxon>
    </lineage>
</organism>
<feature type="domain" description="DUF3645" evidence="9">
    <location>
        <begin position="2352"/>
        <end position="2384"/>
    </location>
</feature>
<dbReference type="Pfam" id="PF12340">
    <property type="entry name" value="DUF3638"/>
    <property type="match status" value="1"/>
</dbReference>
<protein>
    <recommendedName>
        <fullName evidence="2">ubiquitinyl hydrolase 1</fullName>
        <ecNumber evidence="2">3.4.19.12</ecNumber>
    </recommendedName>
</protein>
<dbReference type="PANTHER" id="PTHR13367:SF33">
    <property type="entry name" value="P-LOOP CONTAINING NUCLEOSIDE TRIPHOSPHATE HYDROLASE PROTEIN"/>
    <property type="match status" value="1"/>
</dbReference>
<evidence type="ECO:0000313" key="12">
    <source>
        <dbReference type="Proteomes" id="UP001610432"/>
    </source>
</evidence>
<evidence type="ECO:0000256" key="1">
    <source>
        <dbReference type="ARBA" id="ARBA00000707"/>
    </source>
</evidence>
<evidence type="ECO:0000259" key="8">
    <source>
        <dbReference type="Pfam" id="PF12340"/>
    </source>
</evidence>
<evidence type="ECO:0000313" key="11">
    <source>
        <dbReference type="EMBL" id="KAL2863546.1"/>
    </source>
</evidence>
<feature type="domain" description="DUF6606" evidence="10">
    <location>
        <begin position="9"/>
        <end position="281"/>
    </location>
</feature>
<comment type="caution">
    <text evidence="11">The sequence shown here is derived from an EMBL/GenBank/DDBJ whole genome shotgun (WGS) entry which is preliminary data.</text>
</comment>
<sequence length="3085" mass="350701">MNVRNFQFLYHHLILPPKLPCQPEGSRRSLERELLLFVRDALASFMEQRPADIQNKWKPAANMIEIWLSIDATGHALNRHQEALVRAIADLRIHGAIALHINAQNCGGVAHYDTEKENVIIDAFEASATTAAVLDALGPLVRQFPSKSVAIPVAMIDDHQFCEYLAQNVCRLESEVVRGMCPKATEAREYIEEDRDTIHPGLITEGLMVQLLAFGEHNAWKSFDKHSRDDINFENGRLPWRRSPLWFVIKVALQTILYRAFPNCEGRMEYKNFMIYLVAALGSIATHSKVPDSKDVLTIIRAKAARRVCKLQEKTLDFVLQRVGEVDAAIMLHLQNIHRLIQASGAKGIPEKFDTLRDNDLETSLKHSRGYLHSAMGQTPAPAPPKGFKRSHRKRQVAQGSGLPKLEDNEIVSLVDLEIWVDTKLQSWSTETKASDKVCCELAELIENYSCYAHGRYAENPGAMSLMLLVIFELWVSLDKMCTSVCRFLEEFSPELPEDLLEALLLPRRRQMQRAEEVEKYILSRHEKSKSTASVFDDLGPDTFGARYFAEYRRPKNLRDKITDSAMKERDARRNSWQALSKKYQDLISQASGLSHDSEPDEWGQETHLPNCEKCRAEREAANLTIEVHEWPLPADEDLVNNVVFELECPRWFSKWRDITWQIVNDYGGSRKAESSRMETGLFEYPGLKEFYSNRSQRLTLESSRKSWLNTHYSTQSFPVSFENIAVPNALRFALWDREKEIWVASRRKMPKPSIKHLYTLSLSATAYSDFQYAIEGCRHTQNKVMADQRNHGSKLDLHEMSAFGHLRSGERLQWYNIVRELASPSLSMSQEAVHKLLCQAAWELGSSEPATWLREAHAFFEDDSSVNVLWEMLEYRLGSIGSNWNEYYTLHTLVILGLRSLSLGPASAVKRAGAFLRDCRKVAMEWCTNLAASRDANAEQDSDGPLGLMLRLGGICLSTYDVDDEHLPAFLYTREDLQFLVRSSIVLFENTMHPSASMDMETRGLVLSASRVLCHVEHRVTELIESDPSGLNCAIQQTVGHLQISSPWRFLEGNSKRWATNKSSASVDECQQEIHYNILSGELLIDNQVASRLPESFTKHTLYRQLFGSQTLSVVPSRLPGSSFTSSQCFGKSKIHFRLHGGRLIVKAEEVEEVNETGRASKGKRLLRLIPHETLLGDFPDLLVKQHTHWLDLEARTLEFRPLDQAWQSSHRNWCTSYRAKSGEPSITSQGQRILVDVHSEFFARIANVLRTLDTSKHIFVTKAPSGIIEAKLVRLHLNFFVNSDGALECREHNSIVDSDQDIGCLYGLTNKLVLRSKIGQCRRTVLISYGRVRFNRGPWHTDVSIEPPTDSRIRCFHYLVDSNLGMLSATSGMIGTLYQAYLHAVTSFVLPDPLTNRSGTEEALRILRQAKLKSSFPLDSDCVHLLSLIAALTPRRQYYPPKRDTASAVVFMQRVTWNRELGELAQHDEFAQVANKIYNYTNKFAVFHDRKAESPPGLVRGDMNLLDRARFRHKRFHKSGFGGGSQRQEVQPSPYKARDRTPTESARSRRVYEMATLVRDWPSTLTAREDLFDTIRSWGTMKLEVRLPEQETYTSLLETPMKEIWCSIYNKCWSSMRETDLYRLLSVFCTIAFGGSEIRYLSTLLAIAVSGGFPSIPESLMNQSVDLSMKPGEGIDRSEIQEIISACYPPWQPRRDKSKTGLSPAEKRKITRMRHKEFDEKKELDVQALEIQISKQWPCETLQRPSSLEPWQSESFDECERLFGRWNRNIQFYQFLQVVQRKLDAIAISSRPPRPLPAIPRALYIDPRIARFATRLPPSLHDLLRSAIAPCPMDIDLTALKFSRAQIPASSDIGLSDEFQSLISGLSETSNPLRQQYAENLSMSLEALRKVDLPCGPTEFPVEREILEHHHQSLLEQRDGLWDEITAALTDTDDDWKKVAVATLWPSITVSSILSFLVASRWVSVPEPWKYACLVFAKIIASLRRCERLIMHFDKGDVNSFYREAEAVGCEGWEASEFPEWLLFEIESDLTIRPLQAEVALRMITPEYQGNFVLQLNMGEGKTTVIAPMIATFLSNGSQIPLIMVLKPLLRQSVNILSQRLGGLLNRPVYHIPFSRTTPVDEKTVGILNTIYDECLCTRGILIVLPEQLLSFRLVGLDLANNKPSVARRLVEIEQALQEKCRSIIDESDEVLDPKFQLIYTRGNQQNLDGASNRWEVIQYVLEEVEKQAVALQSQEQSVLGIERQGNRYPILHFLETNAADLLVKKVFESIQNGAIPGLPFHEWPPRIRDSSLEFAHSVEVTGDCKVTVLEAFDGSIVLKNLLVLRGLFAHRILRFALVSKRWYVDYGIHPSRCLLAVPFRAKGVPSENAQFGHPEVALILTCLSYYYGGLTEDQVRQCVSLLVKENDPGAEYQSWIARCREELPTGFHSFTGINLDDTRGFKRDLYPHLRYQKGIIDFFLCRVVFPREAKEFPFKLSTSAWDIPSRPGHPLATGFSGTNDNRYLLPTSMPQQDLPYLLHTNAMVLAQLLREENRECVLAEDENGHQLSILNLLHLVNIQDPPIDVIIDVGAQILELSNQEVAEEWLSISGRTAAIFFDDNDEAIVVDREGYTERLLASPFNEQMYRCVVFLDQQHSRGVDLKLPSTYRAAITLGPRLTKDRLVQACHRMRELGNGQSVTFLIPPEVKHSISKESTTFTSFDVLQWVLEQTCGQLERLRPLWAWQGLHYVRSAQIWDTLSPNREDLGPIVARIQEAGSKTLHQLYAPWEECCRVLPEIREIAGRNTTVAELLGEWEQYGTGGTLLHEEQEREICQEVQRELRVCRPPPVSPAKHLLHSHLKFFVKHACFPGHVSEAAEAAFPIFARTSASHFGVPHAIIDGLFASRDFVETVSQNADVEDEFLKPVHWVLSNVKNSNLLIISEHEANELLPLIRTSNNTTLHLYAPRTTKDMRSFSKLDVLSIGKNRAGLGLSFTPEILGALELFSGSLYFDTYTEYEDARCFFGFISKTPATPDLPGDAVTSEGFVAKEIRDLVGWPVQCPFQTSPLPFLNTWYSIRTKGHGFSRSHIGSIIEAKPLTEDRF</sequence>
<keyword evidence="5" id="KW-0378">Hydrolase</keyword>
<dbReference type="PANTHER" id="PTHR13367">
    <property type="entry name" value="UBIQUITIN THIOESTERASE"/>
    <property type="match status" value="1"/>
</dbReference>
<feature type="region of interest" description="Disordered" evidence="7">
    <location>
        <begin position="374"/>
        <end position="393"/>
    </location>
</feature>
<feature type="compositionally biased region" description="Basic and acidic residues" evidence="7">
    <location>
        <begin position="1538"/>
        <end position="1549"/>
    </location>
</feature>
<feature type="region of interest" description="Disordered" evidence="7">
    <location>
        <begin position="1519"/>
        <end position="1549"/>
    </location>
</feature>
<dbReference type="InterPro" id="IPR027417">
    <property type="entry name" value="P-loop_NTPase"/>
</dbReference>
<evidence type="ECO:0000256" key="6">
    <source>
        <dbReference type="ARBA" id="ARBA00022807"/>
    </source>
</evidence>
<dbReference type="Proteomes" id="UP001610432">
    <property type="component" value="Unassembled WGS sequence"/>
</dbReference>
<keyword evidence="12" id="KW-1185">Reference proteome</keyword>
<dbReference type="Pfam" id="PF12359">
    <property type="entry name" value="DUF3645"/>
    <property type="match status" value="1"/>
</dbReference>
<dbReference type="SUPFAM" id="SSF52540">
    <property type="entry name" value="P-loop containing nucleoside triphosphate hydrolases"/>
    <property type="match status" value="1"/>
</dbReference>
<evidence type="ECO:0000259" key="9">
    <source>
        <dbReference type="Pfam" id="PF12359"/>
    </source>
</evidence>
<evidence type="ECO:0000256" key="2">
    <source>
        <dbReference type="ARBA" id="ARBA00012759"/>
    </source>
</evidence>
<dbReference type="Pfam" id="PF20255">
    <property type="entry name" value="DUF6606"/>
    <property type="match status" value="1"/>
</dbReference>
<evidence type="ECO:0000256" key="4">
    <source>
        <dbReference type="ARBA" id="ARBA00022786"/>
    </source>
</evidence>
<evidence type="ECO:0000256" key="3">
    <source>
        <dbReference type="ARBA" id="ARBA00022670"/>
    </source>
</evidence>
<evidence type="ECO:0000256" key="5">
    <source>
        <dbReference type="ARBA" id="ARBA00022801"/>
    </source>
</evidence>
<evidence type="ECO:0000256" key="7">
    <source>
        <dbReference type="SAM" id="MobiDB-lite"/>
    </source>
</evidence>
<dbReference type="GeneID" id="98148755"/>
<keyword evidence="3" id="KW-0645">Protease</keyword>
<comment type="catalytic activity">
    <reaction evidence="1">
        <text>Thiol-dependent hydrolysis of ester, thioester, amide, peptide and isopeptide bonds formed by the C-terminal Gly of ubiquitin (a 76-residue protein attached to proteins as an intracellular targeting signal).</text>
        <dbReference type="EC" id="3.4.19.12"/>
    </reaction>
</comment>
<accession>A0ABR4LGG7</accession>
<keyword evidence="4" id="KW-0833">Ubl conjugation pathway</keyword>
<gene>
    <name evidence="11" type="ORF">BJX67DRAFT_384547</name>
</gene>
<dbReference type="EC" id="3.4.19.12" evidence="2"/>
<evidence type="ECO:0000259" key="10">
    <source>
        <dbReference type="Pfam" id="PF20255"/>
    </source>
</evidence>